<dbReference type="OrthoDB" id="140274at2"/>
<dbReference type="KEGG" id="pbf:CFX0092_A0916"/>
<evidence type="ECO:0000259" key="2">
    <source>
        <dbReference type="PROSITE" id="PS51781"/>
    </source>
</evidence>
<feature type="domain" description="SH3b" evidence="2">
    <location>
        <begin position="397"/>
        <end position="464"/>
    </location>
</feature>
<dbReference type="PANTHER" id="PTHR12631:SF10">
    <property type="entry name" value="BETA-XYLOSIDASE-LIKE PROTEIN-RELATED"/>
    <property type="match status" value="1"/>
</dbReference>
<dbReference type="InterPro" id="IPR051923">
    <property type="entry name" value="Glycosyl_Hydrolase_39"/>
</dbReference>
<organism evidence="3 4">
    <name type="scientific">Candidatus Promineifilum breve</name>
    <dbReference type="NCBI Taxonomy" id="1806508"/>
    <lineage>
        <taxon>Bacteria</taxon>
        <taxon>Bacillati</taxon>
        <taxon>Chloroflexota</taxon>
        <taxon>Ardenticatenia</taxon>
        <taxon>Candidatus Promineifilales</taxon>
        <taxon>Candidatus Promineifilaceae</taxon>
        <taxon>Candidatus Promineifilum</taxon>
    </lineage>
</organism>
<gene>
    <name evidence="3" type="ORF">CFX0092_A0916</name>
</gene>
<sequence>MPSKLGPHFIGTPGFERWLAAGPRVMKFDPTSLGASAQAPPGILVVGKLDQEEEQLRLTDWKALMNRGATPTDAARDRFEAQRNIFVGPNKPRVDRYAANSRIDVWEDDNEIVPDNPREAQWYAEYCIEMMRHYESIGKKRANFSFATGTPDIRPGHPDDVWPHLLPAIRHARDHGHYLALHEYMGPEAELGVGHSQVDVHRQRIPNAWHGRRDAAGQPDETYPYGYCPLRYRYVYDQYLRPAGLADVPLLITECGCDGVDAVTPDDMEAGSWTHLRDGFWRRAGRDPEPHYAGMLQWYDQRLREDDFVVGAMIFTVGAGKQTQWEKWNIAGSGVEERVLAHIAAERDKPDAPVAAPSAAQPTPPAKPAPPQKPTPEPTIAASKPAPEQPVAAAAPAQEGVVTAPAGLNLRTTPTTAGGDESIIRRLLIGEKVTVLERHSDEWLRVRANGDTGYVFAAYVSIGAPPPPPVHQPPVSRSSAGFQAGMNVNIGVHPPDVERLRGLSWVRFVFIAADRKQSVDDAFNATYGPLIREYAAAGIRSLIILNHETEHGNVPWINGDWAAYAPHFGRAARRVAELCAPLGDMVAFQIWNEEDSGWSADAGNPNPSARGIRPEDFALVVDAAAANIRAVAPQARIVAGGLKTGPHNGVAYLRAAVARLGRRLPVDAIACHPYGRYVNIDPFYGQQIGRLPEALVAYRNAFPDYPLWITEIGIPGEDNPIGPEHYDKIALYMREFVTEVANNHSNHVPVLIWFAWTDRMNNAGILTADGREKPGIFQTFQAMKARGVGGKVEALESALEGLEAAAAAEVGFVAAPAGLNLRARPIDGEVKSILVPDTRLELLELVDGWYHVRAGELEGFVSAEWVTSVPPKSQAALPAESRAGAKPRTSSVVGIHGAPGGAAPPRHLWDVWTNFLKEMGIRWYKQCETGDDTGDASIFQWVLHLKRNGIEPIVRYLVNAQFPGNLEERFIRQMARYANEGVHWAEIGNEPNLAYEWQESWRGRYEGQWPDGLWAEEPRMRWGNAEAINTLARVWVEDATRAADAGAWPAFYAFGPTDWGNDRPHGHYSSTLYTELVVARLASHHRAETIRLFHERQAWIAVHVAKYEKPLDFDPYSDDPHRPWDMSLRGYEVVLRAFRRHFGGDLNLADIPIISTEGGVFVPDHRNSVGAERLPADDDDHARQTLDMFRYVENNTPLTAMCPWCIAEGHAIIGHGTDLFRHHGWFKEEHGRLIERPVLAAMRRRRQELAKGIDLAALAAGGLESLAEPAAPQTPTTLSIDLNISVTVNGGEVTDITVTVDPVVGGRGIVKKTRWLVRKSVSSVKSVVSSSQEAIDG</sequence>
<dbReference type="InterPro" id="IPR036028">
    <property type="entry name" value="SH3-like_dom_sf"/>
</dbReference>
<dbReference type="SUPFAM" id="SSF51445">
    <property type="entry name" value="(Trans)glycosidases"/>
    <property type="match status" value="3"/>
</dbReference>
<dbReference type="SMART" id="SM00287">
    <property type="entry name" value="SH3b"/>
    <property type="match status" value="2"/>
</dbReference>
<dbReference type="RefSeq" id="WP_095042368.1">
    <property type="nucleotide sequence ID" value="NZ_LN890655.1"/>
</dbReference>
<dbReference type="InterPro" id="IPR003646">
    <property type="entry name" value="SH3-like_bac-type"/>
</dbReference>
<dbReference type="Pfam" id="PF08239">
    <property type="entry name" value="SH3_3"/>
    <property type="match status" value="1"/>
</dbReference>
<dbReference type="Proteomes" id="UP000215027">
    <property type="component" value="Chromosome I"/>
</dbReference>
<name>A0A160T029_9CHLR</name>
<dbReference type="InterPro" id="IPR017853">
    <property type="entry name" value="GH"/>
</dbReference>
<accession>A0A160T029</accession>
<feature type="compositionally biased region" description="Low complexity" evidence="1">
    <location>
        <begin position="378"/>
        <end position="396"/>
    </location>
</feature>
<dbReference type="PROSITE" id="PS51781">
    <property type="entry name" value="SH3B"/>
    <property type="match status" value="1"/>
</dbReference>
<reference evidence="3" key="1">
    <citation type="submission" date="2016-01" db="EMBL/GenBank/DDBJ databases">
        <authorList>
            <person name="Mcilroy J.S."/>
            <person name="Karst M S."/>
            <person name="Albertsen M."/>
        </authorList>
    </citation>
    <scope>NUCLEOTIDE SEQUENCE</scope>
    <source>
        <strain evidence="3">Cfx-K</strain>
    </source>
</reference>
<keyword evidence="4" id="KW-1185">Reference proteome</keyword>
<dbReference type="Gene3D" id="2.30.30.40">
    <property type="entry name" value="SH3 Domains"/>
    <property type="match status" value="1"/>
</dbReference>
<dbReference type="GO" id="GO:0004553">
    <property type="term" value="F:hydrolase activity, hydrolyzing O-glycosyl compounds"/>
    <property type="evidence" value="ECO:0007669"/>
    <property type="project" value="TreeGrafter"/>
</dbReference>
<evidence type="ECO:0000313" key="3">
    <source>
        <dbReference type="EMBL" id="CUS02794.2"/>
    </source>
</evidence>
<evidence type="ECO:0000256" key="1">
    <source>
        <dbReference type="SAM" id="MobiDB-lite"/>
    </source>
</evidence>
<dbReference type="Gene3D" id="3.20.20.80">
    <property type="entry name" value="Glycosidases"/>
    <property type="match status" value="2"/>
</dbReference>
<feature type="compositionally biased region" description="Low complexity" evidence="1">
    <location>
        <begin position="352"/>
        <end position="361"/>
    </location>
</feature>
<protein>
    <recommendedName>
        <fullName evidence="2">SH3b domain-containing protein</fullName>
    </recommendedName>
</protein>
<dbReference type="PANTHER" id="PTHR12631">
    <property type="entry name" value="ALPHA-L-IDURONIDASE"/>
    <property type="match status" value="1"/>
</dbReference>
<feature type="compositionally biased region" description="Pro residues" evidence="1">
    <location>
        <begin position="362"/>
        <end position="377"/>
    </location>
</feature>
<dbReference type="EMBL" id="LN890655">
    <property type="protein sequence ID" value="CUS02794.2"/>
    <property type="molecule type" value="Genomic_DNA"/>
</dbReference>
<evidence type="ECO:0000313" key="4">
    <source>
        <dbReference type="Proteomes" id="UP000215027"/>
    </source>
</evidence>
<dbReference type="SUPFAM" id="SSF50044">
    <property type="entry name" value="SH3-domain"/>
    <property type="match status" value="1"/>
</dbReference>
<proteinExistence type="predicted"/>
<feature type="region of interest" description="Disordered" evidence="1">
    <location>
        <begin position="347"/>
        <end position="396"/>
    </location>
</feature>